<reference evidence="8" key="1">
    <citation type="submission" date="2017-09" db="EMBL/GenBank/DDBJ databases">
        <title>Depth-based differentiation of microbial function through sediment-hosted aquifers and enrichment of novel symbionts in the deep terrestrial subsurface.</title>
        <authorList>
            <person name="Probst A.J."/>
            <person name="Ladd B."/>
            <person name="Jarett J.K."/>
            <person name="Geller-Mcgrath D.E."/>
            <person name="Sieber C.M.K."/>
            <person name="Emerson J.B."/>
            <person name="Anantharaman K."/>
            <person name="Thomas B.C."/>
            <person name="Malmstrom R."/>
            <person name="Stieglmeier M."/>
            <person name="Klingl A."/>
            <person name="Woyke T."/>
            <person name="Ryan C.M."/>
            <person name="Banfield J.F."/>
        </authorList>
    </citation>
    <scope>NUCLEOTIDE SEQUENCE [LARGE SCALE GENOMIC DNA]</scope>
</reference>
<dbReference type="PANTHER" id="PTHR21569:SF1">
    <property type="entry name" value="SMALL RIBOSOMAL SUBUNIT PROTEIN US9M"/>
    <property type="match status" value="1"/>
</dbReference>
<proteinExistence type="inferred from homology"/>
<dbReference type="Gene3D" id="3.30.230.10">
    <property type="match status" value="1"/>
</dbReference>
<dbReference type="InterPro" id="IPR014721">
    <property type="entry name" value="Ribsml_uS5_D2-typ_fold_subgr"/>
</dbReference>
<protein>
    <recommendedName>
        <fullName evidence="5">30S ribosomal protein S9</fullName>
    </recommendedName>
</protein>
<dbReference type="GO" id="GO:0003723">
    <property type="term" value="F:RNA binding"/>
    <property type="evidence" value="ECO:0007669"/>
    <property type="project" value="TreeGrafter"/>
</dbReference>
<feature type="compositionally biased region" description="Basic residues" evidence="6">
    <location>
        <begin position="112"/>
        <end position="131"/>
    </location>
</feature>
<dbReference type="PANTHER" id="PTHR21569">
    <property type="entry name" value="RIBOSOMAL PROTEIN S9"/>
    <property type="match status" value="1"/>
</dbReference>
<dbReference type="NCBIfam" id="NF001099">
    <property type="entry name" value="PRK00132.1"/>
    <property type="match status" value="1"/>
</dbReference>
<evidence type="ECO:0000256" key="2">
    <source>
        <dbReference type="ARBA" id="ARBA00022980"/>
    </source>
</evidence>
<keyword evidence="2 4" id="KW-0689">Ribosomal protein</keyword>
<dbReference type="InterPro" id="IPR023035">
    <property type="entry name" value="Ribosomal_uS9_bac/plastid"/>
</dbReference>
<dbReference type="InterPro" id="IPR020574">
    <property type="entry name" value="Ribosomal_uS9_CS"/>
</dbReference>
<dbReference type="GO" id="GO:0003735">
    <property type="term" value="F:structural constituent of ribosome"/>
    <property type="evidence" value="ECO:0007669"/>
    <property type="project" value="InterPro"/>
</dbReference>
<name>A0A2H0UGL1_9BACT</name>
<gene>
    <name evidence="7" type="ORF">COU15_00290</name>
</gene>
<dbReference type="SUPFAM" id="SSF54211">
    <property type="entry name" value="Ribosomal protein S5 domain 2-like"/>
    <property type="match status" value="1"/>
</dbReference>
<sequence>MAELKKYIEAIGRRKTANARVRISPASKVSVVVNDKPFDEYFPTKELQKIVLAPFEQTEETFSVTVVARGGGVAAQAVAVRHGISRALTEHDAELRTPLKKQKFLKRDPRVKERKKPGLKKARKRPQWSKR</sequence>
<dbReference type="Pfam" id="PF00380">
    <property type="entry name" value="Ribosomal_S9"/>
    <property type="match status" value="1"/>
</dbReference>
<dbReference type="GO" id="GO:0006412">
    <property type="term" value="P:translation"/>
    <property type="evidence" value="ECO:0007669"/>
    <property type="project" value="InterPro"/>
</dbReference>
<dbReference type="GO" id="GO:0022627">
    <property type="term" value="C:cytosolic small ribosomal subunit"/>
    <property type="evidence" value="ECO:0007669"/>
    <property type="project" value="TreeGrafter"/>
</dbReference>
<dbReference type="InterPro" id="IPR020568">
    <property type="entry name" value="Ribosomal_Su5_D2-typ_SF"/>
</dbReference>
<accession>A0A2H0UGL1</accession>
<organism evidence="7 8">
    <name type="scientific">Candidatus Kaiserbacteria bacterium CG10_big_fil_rev_8_21_14_0_10_45_20</name>
    <dbReference type="NCBI Taxonomy" id="1974607"/>
    <lineage>
        <taxon>Bacteria</taxon>
        <taxon>Candidatus Kaiseribacteriota</taxon>
    </lineage>
</organism>
<dbReference type="InterPro" id="IPR000754">
    <property type="entry name" value="Ribosomal_uS9"/>
</dbReference>
<evidence type="ECO:0000256" key="5">
    <source>
        <dbReference type="RuleBase" id="RU003816"/>
    </source>
</evidence>
<evidence type="ECO:0000313" key="8">
    <source>
        <dbReference type="Proteomes" id="UP000229315"/>
    </source>
</evidence>
<evidence type="ECO:0000256" key="6">
    <source>
        <dbReference type="SAM" id="MobiDB-lite"/>
    </source>
</evidence>
<evidence type="ECO:0000256" key="3">
    <source>
        <dbReference type="ARBA" id="ARBA00023274"/>
    </source>
</evidence>
<comment type="similarity">
    <text evidence="1 4">Belongs to the universal ribosomal protein uS9 family.</text>
</comment>
<dbReference type="EMBL" id="PFBH01000001">
    <property type="protein sequence ID" value="PIR85521.1"/>
    <property type="molecule type" value="Genomic_DNA"/>
</dbReference>
<evidence type="ECO:0000313" key="7">
    <source>
        <dbReference type="EMBL" id="PIR85521.1"/>
    </source>
</evidence>
<dbReference type="Proteomes" id="UP000229315">
    <property type="component" value="Unassembled WGS sequence"/>
</dbReference>
<evidence type="ECO:0000256" key="4">
    <source>
        <dbReference type="RuleBase" id="RU003815"/>
    </source>
</evidence>
<feature type="region of interest" description="Disordered" evidence="6">
    <location>
        <begin position="98"/>
        <end position="131"/>
    </location>
</feature>
<dbReference type="PROSITE" id="PS00360">
    <property type="entry name" value="RIBOSOMAL_S9"/>
    <property type="match status" value="1"/>
</dbReference>
<comment type="caution">
    <text evidence="7">The sequence shown here is derived from an EMBL/GenBank/DDBJ whole genome shotgun (WGS) entry which is preliminary data.</text>
</comment>
<dbReference type="AlphaFoldDB" id="A0A2H0UGL1"/>
<evidence type="ECO:0000256" key="1">
    <source>
        <dbReference type="ARBA" id="ARBA00005251"/>
    </source>
</evidence>
<dbReference type="FunFam" id="3.30.230.10:FF:000001">
    <property type="entry name" value="30S ribosomal protein S9"/>
    <property type="match status" value="1"/>
</dbReference>
<keyword evidence="3 4" id="KW-0687">Ribonucleoprotein</keyword>